<accession>A0A7Z0L0U7</accession>
<name>A0A7Z0L0U7_9RHOB</name>
<evidence type="ECO:0000256" key="2">
    <source>
        <dbReference type="ARBA" id="ARBA00022676"/>
    </source>
</evidence>
<keyword evidence="7" id="KW-1185">Reference proteome</keyword>
<keyword evidence="3 6" id="KW-0808">Transferase</keyword>
<feature type="domain" description="Glycosyltransferase 2-like" evidence="5">
    <location>
        <begin position="25"/>
        <end position="148"/>
    </location>
</feature>
<dbReference type="GO" id="GO:0016757">
    <property type="term" value="F:glycosyltransferase activity"/>
    <property type="evidence" value="ECO:0007669"/>
    <property type="project" value="UniProtKB-KW"/>
</dbReference>
<organism evidence="6 7">
    <name type="scientific">Rhabdonatronobacter sediminivivens</name>
    <dbReference type="NCBI Taxonomy" id="2743469"/>
    <lineage>
        <taxon>Bacteria</taxon>
        <taxon>Pseudomonadati</taxon>
        <taxon>Pseudomonadota</taxon>
        <taxon>Alphaproteobacteria</taxon>
        <taxon>Rhodobacterales</taxon>
        <taxon>Paracoccaceae</taxon>
        <taxon>Rhabdonatronobacter</taxon>
    </lineage>
</organism>
<proteinExistence type="inferred from homology"/>
<reference evidence="6 7" key="1">
    <citation type="journal article" date="2000" name="Arch. Microbiol.">
        <title>Rhodobaca bogoriensis gen. nov. and sp. nov., an alkaliphilic purple nonsulfur bacterium from African Rift Valley soda lakes.</title>
        <authorList>
            <person name="Milford A.D."/>
            <person name="Achenbach L.A."/>
            <person name="Jung D.O."/>
            <person name="Madigan M.T."/>
        </authorList>
    </citation>
    <scope>NUCLEOTIDE SEQUENCE [LARGE SCALE GENOMIC DNA]</scope>
    <source>
        <strain evidence="6 7">2376</strain>
    </source>
</reference>
<keyword evidence="2" id="KW-0328">Glycosyltransferase</keyword>
<feature type="region of interest" description="Disordered" evidence="4">
    <location>
        <begin position="1"/>
        <end position="25"/>
    </location>
</feature>
<dbReference type="InterPro" id="IPR029044">
    <property type="entry name" value="Nucleotide-diphossugar_trans"/>
</dbReference>
<dbReference type="PANTHER" id="PTHR43685">
    <property type="entry name" value="GLYCOSYLTRANSFERASE"/>
    <property type="match status" value="1"/>
</dbReference>
<comment type="similarity">
    <text evidence="1">Belongs to the glycosyltransferase 2 family.</text>
</comment>
<dbReference type="PANTHER" id="PTHR43685:SF5">
    <property type="entry name" value="GLYCOSYLTRANSFERASE EPSE-RELATED"/>
    <property type="match status" value="1"/>
</dbReference>
<dbReference type="SUPFAM" id="SSF53448">
    <property type="entry name" value="Nucleotide-diphospho-sugar transferases"/>
    <property type="match status" value="1"/>
</dbReference>
<dbReference type="InterPro" id="IPR001173">
    <property type="entry name" value="Glyco_trans_2-like"/>
</dbReference>
<evidence type="ECO:0000256" key="1">
    <source>
        <dbReference type="ARBA" id="ARBA00006739"/>
    </source>
</evidence>
<dbReference type="RefSeq" id="WP_179907231.1">
    <property type="nucleotide sequence ID" value="NZ_JACBXS010000045.1"/>
</dbReference>
<dbReference type="EMBL" id="JACBXS010000045">
    <property type="protein sequence ID" value="NYS26436.1"/>
    <property type="molecule type" value="Genomic_DNA"/>
</dbReference>
<gene>
    <name evidence="6" type="ORF">HUK65_15725</name>
</gene>
<dbReference type="Pfam" id="PF00535">
    <property type="entry name" value="Glycos_transf_2"/>
    <property type="match status" value="1"/>
</dbReference>
<dbReference type="Gene3D" id="3.90.550.10">
    <property type="entry name" value="Spore Coat Polysaccharide Biosynthesis Protein SpsA, Chain A"/>
    <property type="match status" value="1"/>
</dbReference>
<comment type="caution">
    <text evidence="6">The sequence shown here is derived from an EMBL/GenBank/DDBJ whole genome shotgun (WGS) entry which is preliminary data.</text>
</comment>
<dbReference type="InterPro" id="IPR050834">
    <property type="entry name" value="Glycosyltransf_2"/>
</dbReference>
<dbReference type="Proteomes" id="UP000529417">
    <property type="component" value="Unassembled WGS sequence"/>
</dbReference>
<evidence type="ECO:0000313" key="6">
    <source>
        <dbReference type="EMBL" id="NYS26436.1"/>
    </source>
</evidence>
<evidence type="ECO:0000256" key="3">
    <source>
        <dbReference type="ARBA" id="ARBA00022679"/>
    </source>
</evidence>
<dbReference type="CDD" id="cd00761">
    <property type="entry name" value="Glyco_tranf_GTA_type"/>
    <property type="match status" value="1"/>
</dbReference>
<evidence type="ECO:0000256" key="4">
    <source>
        <dbReference type="SAM" id="MobiDB-lite"/>
    </source>
</evidence>
<dbReference type="AlphaFoldDB" id="A0A7Z0L0U7"/>
<evidence type="ECO:0000313" key="7">
    <source>
        <dbReference type="Proteomes" id="UP000529417"/>
    </source>
</evidence>
<evidence type="ECO:0000259" key="5">
    <source>
        <dbReference type="Pfam" id="PF00535"/>
    </source>
</evidence>
<sequence>MSTGDGTPSDARKDDGQGGGSPQFSVIIPFRDAQSTLPEALASLAAQTDPDWEALLIDDSSRDGSVALVRAAAEADPRLRLIHDPAQSAPRGVAATRNIGIAAARGAYVALLDADDRWLPEKLAAQRRAFEAGADIVFSAYRRVDAQGRSLGEVPARPRVLWADALAGNPIGALTGAWRRARFPDARMPARAMHEDYAFWLSLLRDGAVAHGLPQVLAEYRVAPGSASANKVRAAGAVWALLRDEGLPLPRRSLNFLRYALGSVLRRL</sequence>
<protein>
    <submittedName>
        <fullName evidence="6">Glycosyltransferase family 2 protein</fullName>
    </submittedName>
</protein>